<evidence type="ECO:0000313" key="3">
    <source>
        <dbReference type="Proteomes" id="UP000299102"/>
    </source>
</evidence>
<dbReference type="AlphaFoldDB" id="A0A4C1TJT1"/>
<accession>A0A4C1TJT1</accession>
<sequence length="172" mass="18921">MHLSSMEGEGVGGASVSRHNGTIKMPTSAPASPVQLQWITIPSSNWEPAAETPAGRRAPRKAIASECLATVNKSVSIVSVDRRRRDSATRTAARAAQRRPCAVNRAQKERGGLRATAMAGPIWQAYRTALTYERLRHGTLSLKGSRGRAPVRFKTATRRLEARRRRWAPPRM</sequence>
<feature type="region of interest" description="Disordered" evidence="1">
    <location>
        <begin position="1"/>
        <end position="32"/>
    </location>
</feature>
<name>A0A4C1TJT1_EUMVA</name>
<keyword evidence="3" id="KW-1185">Reference proteome</keyword>
<comment type="caution">
    <text evidence="2">The sequence shown here is derived from an EMBL/GenBank/DDBJ whole genome shotgun (WGS) entry which is preliminary data.</text>
</comment>
<reference evidence="2 3" key="1">
    <citation type="journal article" date="2019" name="Commun. Biol.">
        <title>The bagworm genome reveals a unique fibroin gene that provides high tensile strength.</title>
        <authorList>
            <person name="Kono N."/>
            <person name="Nakamura H."/>
            <person name="Ohtoshi R."/>
            <person name="Tomita M."/>
            <person name="Numata K."/>
            <person name="Arakawa K."/>
        </authorList>
    </citation>
    <scope>NUCLEOTIDE SEQUENCE [LARGE SCALE GENOMIC DNA]</scope>
</reference>
<gene>
    <name evidence="2" type="ORF">EVAR_75401_1</name>
</gene>
<evidence type="ECO:0000313" key="2">
    <source>
        <dbReference type="EMBL" id="GBP14809.1"/>
    </source>
</evidence>
<evidence type="ECO:0000256" key="1">
    <source>
        <dbReference type="SAM" id="MobiDB-lite"/>
    </source>
</evidence>
<dbReference type="EMBL" id="BGZK01000067">
    <property type="protein sequence ID" value="GBP14809.1"/>
    <property type="molecule type" value="Genomic_DNA"/>
</dbReference>
<dbReference type="OrthoDB" id="10617662at2759"/>
<organism evidence="2 3">
    <name type="scientific">Eumeta variegata</name>
    <name type="common">Bagworm moth</name>
    <name type="synonym">Eumeta japonica</name>
    <dbReference type="NCBI Taxonomy" id="151549"/>
    <lineage>
        <taxon>Eukaryota</taxon>
        <taxon>Metazoa</taxon>
        <taxon>Ecdysozoa</taxon>
        <taxon>Arthropoda</taxon>
        <taxon>Hexapoda</taxon>
        <taxon>Insecta</taxon>
        <taxon>Pterygota</taxon>
        <taxon>Neoptera</taxon>
        <taxon>Endopterygota</taxon>
        <taxon>Lepidoptera</taxon>
        <taxon>Glossata</taxon>
        <taxon>Ditrysia</taxon>
        <taxon>Tineoidea</taxon>
        <taxon>Psychidae</taxon>
        <taxon>Oiketicinae</taxon>
        <taxon>Eumeta</taxon>
    </lineage>
</organism>
<dbReference type="Proteomes" id="UP000299102">
    <property type="component" value="Unassembled WGS sequence"/>
</dbReference>
<protein>
    <submittedName>
        <fullName evidence="2">Uncharacterized protein</fullName>
    </submittedName>
</protein>
<proteinExistence type="predicted"/>